<dbReference type="CDD" id="cd19970">
    <property type="entry name" value="PBP1_ABC_sugar_binding-like"/>
    <property type="match status" value="1"/>
</dbReference>
<dbReference type="AlphaFoldDB" id="A0A0K2SLV0"/>
<dbReference type="SUPFAM" id="SSF53822">
    <property type="entry name" value="Periplasmic binding protein-like I"/>
    <property type="match status" value="1"/>
</dbReference>
<dbReference type="Pfam" id="PF13407">
    <property type="entry name" value="Peripla_BP_4"/>
    <property type="match status" value="1"/>
</dbReference>
<gene>
    <name evidence="5" type="ORF">LIP_2239</name>
</gene>
<dbReference type="STRING" id="1555112.LIP_2239"/>
<proteinExistence type="inferred from homology"/>
<comment type="subcellular location">
    <subcellularLocation>
        <location evidence="1">Cell envelope</location>
    </subcellularLocation>
</comment>
<keyword evidence="3" id="KW-0732">Signal</keyword>
<dbReference type="Gene3D" id="3.40.50.2300">
    <property type="match status" value="2"/>
</dbReference>
<accession>A0A0K2SLV0</accession>
<evidence type="ECO:0000256" key="2">
    <source>
        <dbReference type="ARBA" id="ARBA00007639"/>
    </source>
</evidence>
<dbReference type="GO" id="GO:0030313">
    <property type="term" value="C:cell envelope"/>
    <property type="evidence" value="ECO:0007669"/>
    <property type="project" value="UniProtKB-SubCell"/>
</dbReference>
<dbReference type="InterPro" id="IPR028082">
    <property type="entry name" value="Peripla_BP_I"/>
</dbReference>
<dbReference type="PANTHER" id="PTHR46847">
    <property type="entry name" value="D-ALLOSE-BINDING PERIPLASMIC PROTEIN-RELATED"/>
    <property type="match status" value="1"/>
</dbReference>
<organism evidence="5 6">
    <name type="scientific">Limnochorda pilosa</name>
    <dbReference type="NCBI Taxonomy" id="1555112"/>
    <lineage>
        <taxon>Bacteria</taxon>
        <taxon>Bacillati</taxon>
        <taxon>Bacillota</taxon>
        <taxon>Limnochordia</taxon>
        <taxon>Limnochordales</taxon>
        <taxon>Limnochordaceae</taxon>
        <taxon>Limnochorda</taxon>
    </lineage>
</organism>
<evidence type="ECO:0000259" key="4">
    <source>
        <dbReference type="Pfam" id="PF13407"/>
    </source>
</evidence>
<reference evidence="6" key="2">
    <citation type="journal article" date="2016" name="Int. J. Syst. Evol. Microbiol.">
        <title>Complete genome sequence and cell structure of Limnochorda pilosa, a Gram-negative spore-former within the phylum Firmicutes.</title>
        <authorList>
            <person name="Watanabe M."/>
            <person name="Kojima H."/>
            <person name="Fukui M."/>
        </authorList>
    </citation>
    <scope>NUCLEOTIDE SEQUENCE [LARGE SCALE GENOMIC DNA]</scope>
    <source>
        <strain evidence="6">HC45</strain>
    </source>
</reference>
<sequence>MREAGRRLVLGLLIVALTLMVGGSALAASQPPRVALIMKTLTNPFFLSMEEGARNAAAELGVRLEVVAAERETSITQQIALIEDMTTRRVDAIVIAPIDSKAVVPALSQAKRAGIPVVNLDNRIDPIAAQESGLQVDIFISADNDIGGRLAGAYLAALMGGGGKVAMLEGIPGVENAEGRKRGFLTAMSLFPDIRVVASQTANWQTEEALNVFTNILQAHPDLDGLFAANDMMALGAIQAIEAAGKMGKVYVTSYDNLEAAQAAILEGKMHATIEQNPALMGYYGVKFALDLIQGRSVPSEYMVPLQVVDRALLERKR</sequence>
<dbReference type="EMBL" id="AP014924">
    <property type="protein sequence ID" value="BAS28080.1"/>
    <property type="molecule type" value="Genomic_DNA"/>
</dbReference>
<dbReference type="KEGG" id="lpil:LIP_2239"/>
<evidence type="ECO:0000256" key="1">
    <source>
        <dbReference type="ARBA" id="ARBA00004196"/>
    </source>
</evidence>
<dbReference type="RefSeq" id="WP_068137884.1">
    <property type="nucleotide sequence ID" value="NZ_AP014924.1"/>
</dbReference>
<dbReference type="Proteomes" id="UP000065807">
    <property type="component" value="Chromosome"/>
</dbReference>
<comment type="similarity">
    <text evidence="2">Belongs to the bacterial solute-binding protein 2 family.</text>
</comment>
<dbReference type="GO" id="GO:0030246">
    <property type="term" value="F:carbohydrate binding"/>
    <property type="evidence" value="ECO:0007669"/>
    <property type="project" value="UniProtKB-ARBA"/>
</dbReference>
<dbReference type="PATRIC" id="fig|1555112.3.peg.2282"/>
<keyword evidence="6" id="KW-1185">Reference proteome</keyword>
<dbReference type="OrthoDB" id="9769193at2"/>
<dbReference type="PANTHER" id="PTHR46847:SF1">
    <property type="entry name" value="D-ALLOSE-BINDING PERIPLASMIC PROTEIN-RELATED"/>
    <property type="match status" value="1"/>
</dbReference>
<name>A0A0K2SLV0_LIMPI</name>
<evidence type="ECO:0000313" key="6">
    <source>
        <dbReference type="Proteomes" id="UP000065807"/>
    </source>
</evidence>
<feature type="domain" description="Periplasmic binding protein" evidence="4">
    <location>
        <begin position="34"/>
        <end position="296"/>
    </location>
</feature>
<evidence type="ECO:0000256" key="3">
    <source>
        <dbReference type="ARBA" id="ARBA00022729"/>
    </source>
</evidence>
<reference evidence="6" key="1">
    <citation type="submission" date="2015-07" db="EMBL/GenBank/DDBJ databases">
        <title>Complete genome sequence and phylogenetic analysis of Limnochorda pilosa.</title>
        <authorList>
            <person name="Watanabe M."/>
            <person name="Kojima H."/>
            <person name="Fukui M."/>
        </authorList>
    </citation>
    <scope>NUCLEOTIDE SEQUENCE [LARGE SCALE GENOMIC DNA]</scope>
    <source>
        <strain evidence="6">HC45</strain>
    </source>
</reference>
<dbReference type="InterPro" id="IPR025997">
    <property type="entry name" value="SBP_2_dom"/>
</dbReference>
<evidence type="ECO:0000313" key="5">
    <source>
        <dbReference type="EMBL" id="BAS28080.1"/>
    </source>
</evidence>
<protein>
    <submittedName>
        <fullName evidence="5">Monosaccharide-transporting ATPase</fullName>
    </submittedName>
</protein>